<dbReference type="PROSITE" id="PS50943">
    <property type="entry name" value="HTH_CROC1"/>
    <property type="match status" value="1"/>
</dbReference>
<gene>
    <name evidence="2" type="ORF">ACFORO_16680</name>
</gene>
<sequence>MRDARLAARFGVRELARRIGVNPALLSSWELGYRVPGPEEVAGMLGALGVTGEEKEWIARLARGIAGPGWFTPGSQASPTHFAALKAHERAALSLSVWAPIVFPDLLQTPGYARFARGTESQDVTALEALMRRRDVLFGAQAVSADFFIGEDAVYNHFGDDVMAQQLRFIVDLAVRARTITVRLLPRLPRRSVVLPWAFTTYRMEDSPPVVYCPHHCMGVFLVGEHATPYEAITAKLADQAMPPSETVGWLSAEADRLARSSGSQSLPTT</sequence>
<name>A0ABV7QJS1_9PSEU</name>
<evidence type="ECO:0000313" key="3">
    <source>
        <dbReference type="Proteomes" id="UP001595764"/>
    </source>
</evidence>
<accession>A0ABV7QJS1</accession>
<dbReference type="InterPro" id="IPR001387">
    <property type="entry name" value="Cro/C1-type_HTH"/>
</dbReference>
<reference evidence="3" key="1">
    <citation type="journal article" date="2019" name="Int. J. Syst. Evol. Microbiol.">
        <title>The Global Catalogue of Microorganisms (GCM) 10K type strain sequencing project: providing services to taxonomists for standard genome sequencing and annotation.</title>
        <authorList>
            <consortium name="The Broad Institute Genomics Platform"/>
            <consortium name="The Broad Institute Genome Sequencing Center for Infectious Disease"/>
            <person name="Wu L."/>
            <person name="Ma J."/>
        </authorList>
    </citation>
    <scope>NUCLEOTIDE SEQUENCE [LARGE SCALE GENOMIC DNA]</scope>
    <source>
        <strain evidence="3">CGMCC 4.7682</strain>
    </source>
</reference>
<dbReference type="EMBL" id="JBHRWI010000020">
    <property type="protein sequence ID" value="MFC3511808.1"/>
    <property type="molecule type" value="Genomic_DNA"/>
</dbReference>
<dbReference type="RefSeq" id="WP_377873619.1">
    <property type="nucleotide sequence ID" value="NZ_JBHMAY010000054.1"/>
</dbReference>
<dbReference type="CDD" id="cd00093">
    <property type="entry name" value="HTH_XRE"/>
    <property type="match status" value="1"/>
</dbReference>
<dbReference type="Proteomes" id="UP001595764">
    <property type="component" value="Unassembled WGS sequence"/>
</dbReference>
<organism evidence="2 3">
    <name type="scientific">Amycolatopsis halotolerans</name>
    <dbReference type="NCBI Taxonomy" id="330083"/>
    <lineage>
        <taxon>Bacteria</taxon>
        <taxon>Bacillati</taxon>
        <taxon>Actinomycetota</taxon>
        <taxon>Actinomycetes</taxon>
        <taxon>Pseudonocardiales</taxon>
        <taxon>Pseudonocardiaceae</taxon>
        <taxon>Amycolatopsis</taxon>
    </lineage>
</organism>
<dbReference type="InterPro" id="IPR043917">
    <property type="entry name" value="DUF5753"/>
</dbReference>
<dbReference type="Pfam" id="PF19054">
    <property type="entry name" value="DUF5753"/>
    <property type="match status" value="1"/>
</dbReference>
<dbReference type="SMART" id="SM00530">
    <property type="entry name" value="HTH_XRE"/>
    <property type="match status" value="1"/>
</dbReference>
<comment type="caution">
    <text evidence="2">The sequence shown here is derived from an EMBL/GenBank/DDBJ whole genome shotgun (WGS) entry which is preliminary data.</text>
</comment>
<dbReference type="SUPFAM" id="SSF47413">
    <property type="entry name" value="lambda repressor-like DNA-binding domains"/>
    <property type="match status" value="1"/>
</dbReference>
<evidence type="ECO:0000313" key="2">
    <source>
        <dbReference type="EMBL" id="MFC3511808.1"/>
    </source>
</evidence>
<keyword evidence="3" id="KW-1185">Reference proteome</keyword>
<dbReference type="Gene3D" id="1.10.260.40">
    <property type="entry name" value="lambda repressor-like DNA-binding domains"/>
    <property type="match status" value="1"/>
</dbReference>
<protein>
    <submittedName>
        <fullName evidence="2">Helix-turn-helix transcriptional regulator</fullName>
    </submittedName>
</protein>
<proteinExistence type="predicted"/>
<dbReference type="InterPro" id="IPR010982">
    <property type="entry name" value="Lambda_DNA-bd_dom_sf"/>
</dbReference>
<feature type="domain" description="HTH cro/C1-type" evidence="1">
    <location>
        <begin position="1"/>
        <end position="55"/>
    </location>
</feature>
<dbReference type="Pfam" id="PF13560">
    <property type="entry name" value="HTH_31"/>
    <property type="match status" value="1"/>
</dbReference>
<evidence type="ECO:0000259" key="1">
    <source>
        <dbReference type="PROSITE" id="PS50943"/>
    </source>
</evidence>